<evidence type="ECO:0000313" key="3">
    <source>
        <dbReference type="EMBL" id="KPI38921.1"/>
    </source>
</evidence>
<dbReference type="Pfam" id="PF09807">
    <property type="entry name" value="ELP6"/>
    <property type="match status" value="1"/>
</dbReference>
<dbReference type="VEuPathDB" id="FungiDB:AB675_5758"/>
<dbReference type="Gene3D" id="3.40.50.300">
    <property type="entry name" value="P-loop containing nucleotide triphosphate hydrolases"/>
    <property type="match status" value="1"/>
</dbReference>
<dbReference type="PANTHER" id="PTHR16184">
    <property type="entry name" value="ELONGATOR COMPLEX PROTEIN 6"/>
    <property type="match status" value="1"/>
</dbReference>
<dbReference type="RefSeq" id="XP_017998884.1">
    <property type="nucleotide sequence ID" value="XM_018145997.1"/>
</dbReference>
<evidence type="ECO:0008006" key="5">
    <source>
        <dbReference type="Google" id="ProtNLM"/>
    </source>
</evidence>
<organism evidence="3 4">
    <name type="scientific">Cyphellophora attinorum</name>
    <dbReference type="NCBI Taxonomy" id="1664694"/>
    <lineage>
        <taxon>Eukaryota</taxon>
        <taxon>Fungi</taxon>
        <taxon>Dikarya</taxon>
        <taxon>Ascomycota</taxon>
        <taxon>Pezizomycotina</taxon>
        <taxon>Eurotiomycetes</taxon>
        <taxon>Chaetothyriomycetidae</taxon>
        <taxon>Chaetothyriales</taxon>
        <taxon>Cyphellophoraceae</taxon>
        <taxon>Cyphellophora</taxon>
    </lineage>
</organism>
<evidence type="ECO:0000256" key="1">
    <source>
        <dbReference type="ARBA" id="ARBA00005043"/>
    </source>
</evidence>
<protein>
    <recommendedName>
        <fullName evidence="5">Elongator complex protein 6</fullName>
    </recommendedName>
</protein>
<sequence length="279" mass="30212">MSRDIIPPVLVPYIRRDGTGESSLSLVTSTLTNPPHWLLLRHLYAGLTSSPPNATSSTNTVVLVSLLQSRDCWLELCKKTGVDLVSLTKSKQLVYIDGVDLDSNPSEISKSIFPVIKFTSLDLDDLLRIITTTISSITHTKSHTTLIIDGIDFLLALQPDTITTAQQTLSTLFHLATHTIVTLHADGPFLHNHSSTISTPLEKAQASLLTTLAHQATYVFQLRGLSTGAAKGITGVLRVTRGGGFDDDSEEGGSAEGVDGEWLYQWKGDGGVHLWVRGE</sequence>
<comment type="caution">
    <text evidence="3">The sequence shown here is derived from an EMBL/GenBank/DDBJ whole genome shotgun (WGS) entry which is preliminary data.</text>
</comment>
<gene>
    <name evidence="3" type="ORF">AB675_5758</name>
</gene>
<dbReference type="PANTHER" id="PTHR16184:SF6">
    <property type="entry name" value="ELONGATOR COMPLEX PROTEIN 6"/>
    <property type="match status" value="1"/>
</dbReference>
<name>A0A0N0NL59_9EURO</name>
<dbReference type="InterPro" id="IPR027417">
    <property type="entry name" value="P-loop_NTPase"/>
</dbReference>
<dbReference type="GeneID" id="28737877"/>
<dbReference type="AlphaFoldDB" id="A0A0N0NL59"/>
<keyword evidence="4" id="KW-1185">Reference proteome</keyword>
<dbReference type="GO" id="GO:0033588">
    <property type="term" value="C:elongator holoenzyme complex"/>
    <property type="evidence" value="ECO:0007669"/>
    <property type="project" value="InterPro"/>
</dbReference>
<dbReference type="Proteomes" id="UP000038010">
    <property type="component" value="Unassembled WGS sequence"/>
</dbReference>
<dbReference type="InterPro" id="IPR018627">
    <property type="entry name" value="ELP6"/>
</dbReference>
<dbReference type="EMBL" id="LFJN01000017">
    <property type="protein sequence ID" value="KPI38921.1"/>
    <property type="molecule type" value="Genomic_DNA"/>
</dbReference>
<comment type="pathway">
    <text evidence="1">tRNA modification; 5-methoxycarbonylmethyl-2-thiouridine-tRNA biosynthesis.</text>
</comment>
<accession>A0A0N0NL59</accession>
<dbReference type="GO" id="GO:0002098">
    <property type="term" value="P:tRNA wobble uridine modification"/>
    <property type="evidence" value="ECO:0007669"/>
    <property type="project" value="InterPro"/>
</dbReference>
<dbReference type="STRING" id="1664694.A0A0N0NL59"/>
<comment type="similarity">
    <text evidence="2">Belongs to the ELP6 family.</text>
</comment>
<dbReference type="OrthoDB" id="9995306at2759"/>
<proteinExistence type="inferred from homology"/>
<dbReference type="UniPathway" id="UPA00988"/>
<reference evidence="3 4" key="1">
    <citation type="submission" date="2015-06" db="EMBL/GenBank/DDBJ databases">
        <title>Draft genome of the ant-associated black yeast Phialophora attae CBS 131958.</title>
        <authorList>
            <person name="Moreno L.F."/>
            <person name="Stielow B.J."/>
            <person name="de Hoog S."/>
            <person name="Vicente V.A."/>
            <person name="Weiss V.A."/>
            <person name="de Vries M."/>
            <person name="Cruz L.M."/>
            <person name="Souza E.M."/>
        </authorList>
    </citation>
    <scope>NUCLEOTIDE SEQUENCE [LARGE SCALE GENOMIC DNA]</scope>
    <source>
        <strain evidence="3 4">CBS 131958</strain>
    </source>
</reference>
<evidence type="ECO:0000256" key="2">
    <source>
        <dbReference type="ARBA" id="ARBA00008837"/>
    </source>
</evidence>
<evidence type="ECO:0000313" key="4">
    <source>
        <dbReference type="Proteomes" id="UP000038010"/>
    </source>
</evidence>